<dbReference type="InterPro" id="IPR001126">
    <property type="entry name" value="UmuC"/>
</dbReference>
<evidence type="ECO:0000259" key="12">
    <source>
        <dbReference type="PROSITE" id="PS51908"/>
    </source>
</evidence>
<keyword evidence="6" id="KW-0862">Zinc</keyword>
<keyword evidence="8" id="KW-0539">Nucleus</keyword>
<evidence type="ECO:0000256" key="1">
    <source>
        <dbReference type="ARBA" id="ARBA00004123"/>
    </source>
</evidence>
<evidence type="ECO:0000256" key="9">
    <source>
        <dbReference type="ARBA" id="ARBA00044975"/>
    </source>
</evidence>
<dbReference type="Pfam" id="PF11799">
    <property type="entry name" value="IMS_C"/>
    <property type="match status" value="1"/>
</dbReference>
<dbReference type="InterPro" id="IPR043128">
    <property type="entry name" value="Rev_trsase/Diguanyl_cyclase"/>
</dbReference>
<dbReference type="GO" id="GO:0005657">
    <property type="term" value="C:replication fork"/>
    <property type="evidence" value="ECO:0007669"/>
    <property type="project" value="TreeGrafter"/>
</dbReference>
<evidence type="ECO:0000256" key="3">
    <source>
        <dbReference type="ARBA" id="ARBA00022723"/>
    </source>
</evidence>
<dbReference type="GO" id="GO:0005634">
    <property type="term" value="C:nucleus"/>
    <property type="evidence" value="ECO:0007669"/>
    <property type="project" value="UniProtKB-SubCell"/>
</dbReference>
<keyword evidence="14" id="KW-1185">Reference proteome</keyword>
<dbReference type="GO" id="GO:0003684">
    <property type="term" value="F:damaged DNA binding"/>
    <property type="evidence" value="ECO:0007669"/>
    <property type="project" value="InterPro"/>
</dbReference>
<keyword evidence="2" id="KW-0808">Transferase</keyword>
<evidence type="ECO:0000313" key="13">
    <source>
        <dbReference type="EMBL" id="KAK4538499.1"/>
    </source>
</evidence>
<proteinExistence type="predicted"/>
<dbReference type="GO" id="GO:0008270">
    <property type="term" value="F:zinc ion binding"/>
    <property type="evidence" value="ECO:0007669"/>
    <property type="project" value="UniProtKB-KW"/>
</dbReference>
<evidence type="ECO:0000259" key="11">
    <source>
        <dbReference type="PROSITE" id="PS50173"/>
    </source>
</evidence>
<evidence type="ECO:0000256" key="10">
    <source>
        <dbReference type="PROSITE-ProRule" id="PRU01256"/>
    </source>
</evidence>
<dbReference type="GO" id="GO:0042276">
    <property type="term" value="P:error-prone translesion synthesis"/>
    <property type="evidence" value="ECO:0007669"/>
    <property type="project" value="TreeGrafter"/>
</dbReference>
<keyword evidence="7 10" id="KW-0234">DNA repair</keyword>
<dbReference type="EMBL" id="JANCYW010000018">
    <property type="protein sequence ID" value="KAK4538499.1"/>
    <property type="molecule type" value="Genomic_DNA"/>
</dbReference>
<reference evidence="13 14" key="1">
    <citation type="submission" date="2022-07" db="EMBL/GenBank/DDBJ databases">
        <title>Genome-wide signatures of adaptation to extreme environments.</title>
        <authorList>
            <person name="Cho C.H."/>
            <person name="Yoon H.S."/>
        </authorList>
    </citation>
    <scope>NUCLEOTIDE SEQUENCE [LARGE SCALE GENOMIC DNA]</scope>
    <source>
        <strain evidence="13 14">DBV 063 E5</strain>
    </source>
</reference>
<evidence type="ECO:0000256" key="5">
    <source>
        <dbReference type="ARBA" id="ARBA00022771"/>
    </source>
</evidence>
<dbReference type="InterPro" id="IPR006642">
    <property type="entry name" value="Rad18_UBZ4"/>
</dbReference>
<organism evidence="13 14">
    <name type="scientific">Cyanidium caldarium</name>
    <name type="common">Red alga</name>
    <dbReference type="NCBI Taxonomy" id="2771"/>
    <lineage>
        <taxon>Eukaryota</taxon>
        <taxon>Rhodophyta</taxon>
        <taxon>Bangiophyceae</taxon>
        <taxon>Cyanidiales</taxon>
        <taxon>Cyanidiaceae</taxon>
        <taxon>Cyanidium</taxon>
    </lineage>
</organism>
<gene>
    <name evidence="13" type="ORF">CDCA_CDCA18G4524</name>
</gene>
<dbReference type="Gene3D" id="3.30.70.270">
    <property type="match status" value="1"/>
</dbReference>
<keyword evidence="5 10" id="KW-0863">Zinc-finger</keyword>
<dbReference type="Gene3D" id="3.30.1490.100">
    <property type="entry name" value="DNA polymerase, Y-family, little finger domain"/>
    <property type="match status" value="1"/>
</dbReference>
<dbReference type="InterPro" id="IPR036775">
    <property type="entry name" value="DNA_pol_Y-fam_lit_finger_sf"/>
</dbReference>
<dbReference type="InterPro" id="IPR043502">
    <property type="entry name" value="DNA/RNA_pol_sf"/>
</dbReference>
<dbReference type="AlphaFoldDB" id="A0AAV9J1Y3"/>
<dbReference type="InterPro" id="IPR052230">
    <property type="entry name" value="DNA_polymerase_eta"/>
</dbReference>
<dbReference type="Gene3D" id="3.30.160.60">
    <property type="entry name" value="Classic Zinc Finger"/>
    <property type="match status" value="1"/>
</dbReference>
<dbReference type="GO" id="GO:0035861">
    <property type="term" value="C:site of double-strand break"/>
    <property type="evidence" value="ECO:0007669"/>
    <property type="project" value="TreeGrafter"/>
</dbReference>
<dbReference type="PANTHER" id="PTHR45873">
    <property type="entry name" value="DNA POLYMERASE ETA"/>
    <property type="match status" value="1"/>
</dbReference>
<dbReference type="Proteomes" id="UP001301350">
    <property type="component" value="Unassembled WGS sequence"/>
</dbReference>
<protein>
    <recommendedName>
        <fullName evidence="9">DNA polymerase eta</fullName>
    </recommendedName>
</protein>
<sequence length="398" mass="43716">MFRGYDDAAKGDDDRGEDGVPAELVLRLAHGSHMAERLRAHIRRRTGLTTSAGIAPNKMLAKFGANMNKPDSQTTYLPTRGADRWLQSLPLRCFPGVGRSLARHLRERLGVTHAHHIRRAYASAAELAAAFERAGSGASTPPWPGRAAILLWDAVHGIHNEPVVARGLPRSISAEDSFVSMRPFSVAMRDKLGELVAECSERIEQDVQCNRRWPTRMAVKWRLAGQQRAAKGAMLSEAYREALAAGCRDVATPEVNHARQLFFEACWHLLQVAVGASEGASLTLLGVGVSNFEGHRRGNARKSGEGERCQNGRIDVLLRKRSHGEAAARRVACPLCGMFVDEYDNSNLNRHIDSCLQGASAVGDSRHSEMPEKLAGGGARRRLSVTLDAWVKRTRKRE</sequence>
<dbReference type="SUPFAM" id="SSF56672">
    <property type="entry name" value="DNA/RNA polymerases"/>
    <property type="match status" value="1"/>
</dbReference>
<dbReference type="GO" id="GO:0009314">
    <property type="term" value="P:response to radiation"/>
    <property type="evidence" value="ECO:0007669"/>
    <property type="project" value="TreeGrafter"/>
</dbReference>
<evidence type="ECO:0000256" key="6">
    <source>
        <dbReference type="ARBA" id="ARBA00022833"/>
    </source>
</evidence>
<evidence type="ECO:0000256" key="4">
    <source>
        <dbReference type="ARBA" id="ARBA00022763"/>
    </source>
</evidence>
<feature type="domain" description="UBZ4-type" evidence="12">
    <location>
        <begin position="330"/>
        <end position="360"/>
    </location>
</feature>
<dbReference type="GO" id="GO:0003887">
    <property type="term" value="F:DNA-directed DNA polymerase activity"/>
    <property type="evidence" value="ECO:0007669"/>
    <property type="project" value="TreeGrafter"/>
</dbReference>
<evidence type="ECO:0000256" key="2">
    <source>
        <dbReference type="ARBA" id="ARBA00022679"/>
    </source>
</evidence>
<keyword evidence="4 10" id="KW-0227">DNA damage</keyword>
<accession>A0AAV9J1Y3</accession>
<dbReference type="Pfam" id="PF00817">
    <property type="entry name" value="IMS"/>
    <property type="match status" value="1"/>
</dbReference>
<comment type="caution">
    <text evidence="13">The sequence shown here is derived from an EMBL/GenBank/DDBJ whole genome shotgun (WGS) entry which is preliminary data.</text>
</comment>
<evidence type="ECO:0000313" key="14">
    <source>
        <dbReference type="Proteomes" id="UP001301350"/>
    </source>
</evidence>
<dbReference type="PANTHER" id="PTHR45873:SF1">
    <property type="entry name" value="DNA POLYMERASE ETA"/>
    <property type="match status" value="1"/>
</dbReference>
<evidence type="ECO:0000256" key="7">
    <source>
        <dbReference type="ARBA" id="ARBA00023204"/>
    </source>
</evidence>
<evidence type="ECO:0000256" key="8">
    <source>
        <dbReference type="ARBA" id="ARBA00023242"/>
    </source>
</evidence>
<dbReference type="GO" id="GO:0006281">
    <property type="term" value="P:DNA repair"/>
    <property type="evidence" value="ECO:0007669"/>
    <property type="project" value="UniProtKB-KW"/>
</dbReference>
<name>A0AAV9J1Y3_CYACA</name>
<dbReference type="PROSITE" id="PS51908">
    <property type="entry name" value="ZF_UBZ4"/>
    <property type="match status" value="1"/>
</dbReference>
<dbReference type="InterPro" id="IPR017961">
    <property type="entry name" value="DNA_pol_Y-fam_little_finger"/>
</dbReference>
<comment type="subcellular location">
    <subcellularLocation>
        <location evidence="1">Nucleus</location>
    </subcellularLocation>
</comment>
<feature type="domain" description="UmuC" evidence="11">
    <location>
        <begin position="36"/>
        <end position="98"/>
    </location>
</feature>
<dbReference type="PROSITE" id="PS50173">
    <property type="entry name" value="UMUC"/>
    <property type="match status" value="1"/>
</dbReference>
<keyword evidence="3" id="KW-0479">Metal-binding</keyword>
<dbReference type="SMART" id="SM00734">
    <property type="entry name" value="ZnF_Rad18"/>
    <property type="match status" value="1"/>
</dbReference>